<name>A0A7X3LVS8_9HYPH</name>
<keyword evidence="9" id="KW-1185">Reference proteome</keyword>
<feature type="transmembrane region" description="Helical" evidence="6">
    <location>
        <begin position="155"/>
        <end position="178"/>
    </location>
</feature>
<dbReference type="PROSITE" id="PS50850">
    <property type="entry name" value="MFS"/>
    <property type="match status" value="1"/>
</dbReference>
<dbReference type="Proteomes" id="UP000433101">
    <property type="component" value="Unassembled WGS sequence"/>
</dbReference>
<feature type="transmembrane region" description="Helical" evidence="6">
    <location>
        <begin position="73"/>
        <end position="92"/>
    </location>
</feature>
<feature type="transmembrane region" description="Helical" evidence="6">
    <location>
        <begin position="265"/>
        <end position="283"/>
    </location>
</feature>
<dbReference type="InterPro" id="IPR047200">
    <property type="entry name" value="MFS_YcaD-like"/>
</dbReference>
<sequence>MAQTLAPIAALLLSVGLVLFGHGLQTTLLPLAANLADFSDIAIGVLSSGYYVGFVVGCLVSPFAIMRAGHIRAFAAIVSLMSAAAIIHPIVIEPFSWTMIRFVSGLCLAGFYLVVESWLNEHASNANRGAIMSVYIVILYSAMTLGQLSLTKFDIATFVPFAIASVAVSVAVIPISLTRSNQPAPITLVRFRPIALYRNSPAAMVGGFVIGMGNAAIWTLSPLYAANIGLDTKSAAYFASAVVFGGAIAQWPIGRLSDRMDRRYVLVAMGTLSAVAALFVVLISPTDPLTAIALAALMGVLTQPTYAVAVAHGFDHAEPDAFVETSSGLLLANGIGSVIGPFAAALLMDRTGANGLFYWMIAVESLLAVYVLWRLAQRRAVTAHDRTDYEYATTAQLGAIITPDPLDVDDPNVIPPEEFPAYEAPEEGKEGEAEERAPTEERIIERAGAS</sequence>
<protein>
    <submittedName>
        <fullName evidence="8">MFS transporter</fullName>
    </submittedName>
</protein>
<evidence type="ECO:0000313" key="8">
    <source>
        <dbReference type="EMBL" id="MXN66012.1"/>
    </source>
</evidence>
<dbReference type="GO" id="GO:0005886">
    <property type="term" value="C:plasma membrane"/>
    <property type="evidence" value="ECO:0007669"/>
    <property type="project" value="TreeGrafter"/>
</dbReference>
<feature type="domain" description="Major facilitator superfamily (MFS) profile" evidence="7">
    <location>
        <begin position="199"/>
        <end position="450"/>
    </location>
</feature>
<feature type="transmembrane region" description="Helical" evidence="6">
    <location>
        <begin position="289"/>
        <end position="309"/>
    </location>
</feature>
<feature type="transmembrane region" description="Helical" evidence="6">
    <location>
        <begin position="48"/>
        <end position="66"/>
    </location>
</feature>
<evidence type="ECO:0000256" key="1">
    <source>
        <dbReference type="ARBA" id="ARBA00004370"/>
    </source>
</evidence>
<feature type="region of interest" description="Disordered" evidence="5">
    <location>
        <begin position="409"/>
        <end position="450"/>
    </location>
</feature>
<dbReference type="PANTHER" id="PTHR23521:SF3">
    <property type="entry name" value="MFS TRANSPORTER"/>
    <property type="match status" value="1"/>
</dbReference>
<keyword evidence="3 6" id="KW-1133">Transmembrane helix</keyword>
<keyword evidence="2 6" id="KW-0812">Transmembrane</keyword>
<dbReference type="SUPFAM" id="SSF103473">
    <property type="entry name" value="MFS general substrate transporter"/>
    <property type="match status" value="1"/>
</dbReference>
<keyword evidence="4 6" id="KW-0472">Membrane</keyword>
<evidence type="ECO:0000313" key="9">
    <source>
        <dbReference type="Proteomes" id="UP000433101"/>
    </source>
</evidence>
<reference evidence="8 9" key="1">
    <citation type="submission" date="2019-12" db="EMBL/GenBank/DDBJ databases">
        <authorList>
            <person name="Li M."/>
        </authorList>
    </citation>
    <scope>NUCLEOTIDE SEQUENCE [LARGE SCALE GENOMIC DNA]</scope>
    <source>
        <strain evidence="8 9">GBMRC 2046</strain>
    </source>
</reference>
<dbReference type="InterPro" id="IPR011701">
    <property type="entry name" value="MFS"/>
</dbReference>
<proteinExistence type="predicted"/>
<dbReference type="InterPro" id="IPR020846">
    <property type="entry name" value="MFS_dom"/>
</dbReference>
<evidence type="ECO:0000256" key="3">
    <source>
        <dbReference type="ARBA" id="ARBA00022989"/>
    </source>
</evidence>
<comment type="subcellular location">
    <subcellularLocation>
        <location evidence="1">Membrane</location>
    </subcellularLocation>
</comment>
<feature type="transmembrane region" description="Helical" evidence="6">
    <location>
        <begin position="321"/>
        <end position="344"/>
    </location>
</feature>
<dbReference type="EMBL" id="WUMV01000006">
    <property type="protein sequence ID" value="MXN66012.1"/>
    <property type="molecule type" value="Genomic_DNA"/>
</dbReference>
<dbReference type="RefSeq" id="WP_160776243.1">
    <property type="nucleotide sequence ID" value="NZ_WUMV01000006.1"/>
</dbReference>
<accession>A0A7X3LVS8</accession>
<evidence type="ECO:0000256" key="5">
    <source>
        <dbReference type="SAM" id="MobiDB-lite"/>
    </source>
</evidence>
<dbReference type="GO" id="GO:0022857">
    <property type="term" value="F:transmembrane transporter activity"/>
    <property type="evidence" value="ECO:0007669"/>
    <property type="project" value="InterPro"/>
</dbReference>
<dbReference type="Pfam" id="PF07690">
    <property type="entry name" value="MFS_1"/>
    <property type="match status" value="1"/>
</dbReference>
<dbReference type="InterPro" id="IPR036259">
    <property type="entry name" value="MFS_trans_sf"/>
</dbReference>
<feature type="transmembrane region" description="Helical" evidence="6">
    <location>
        <begin position="98"/>
        <end position="119"/>
    </location>
</feature>
<dbReference type="PANTHER" id="PTHR23521">
    <property type="entry name" value="TRANSPORTER MFS SUPERFAMILY"/>
    <property type="match status" value="1"/>
</dbReference>
<evidence type="ECO:0000259" key="7">
    <source>
        <dbReference type="PROSITE" id="PS50850"/>
    </source>
</evidence>
<gene>
    <name evidence="8" type="ORF">GR183_13950</name>
</gene>
<evidence type="ECO:0000256" key="4">
    <source>
        <dbReference type="ARBA" id="ARBA00023136"/>
    </source>
</evidence>
<feature type="compositionally biased region" description="Basic and acidic residues" evidence="5">
    <location>
        <begin position="426"/>
        <end position="450"/>
    </location>
</feature>
<evidence type="ECO:0000256" key="6">
    <source>
        <dbReference type="SAM" id="Phobius"/>
    </source>
</evidence>
<dbReference type="AlphaFoldDB" id="A0A7X3LVS8"/>
<feature type="transmembrane region" description="Helical" evidence="6">
    <location>
        <begin position="235"/>
        <end position="253"/>
    </location>
</feature>
<feature type="transmembrane region" description="Helical" evidence="6">
    <location>
        <begin position="356"/>
        <end position="376"/>
    </location>
</feature>
<dbReference type="InterPro" id="IPR005828">
    <property type="entry name" value="MFS_sugar_transport-like"/>
</dbReference>
<feature type="transmembrane region" description="Helical" evidence="6">
    <location>
        <begin position="199"/>
        <end position="220"/>
    </location>
</feature>
<comment type="caution">
    <text evidence="8">The sequence shown here is derived from an EMBL/GenBank/DDBJ whole genome shotgun (WGS) entry which is preliminary data.</text>
</comment>
<dbReference type="Pfam" id="PF00083">
    <property type="entry name" value="Sugar_tr"/>
    <property type="match status" value="1"/>
</dbReference>
<evidence type="ECO:0000256" key="2">
    <source>
        <dbReference type="ARBA" id="ARBA00022692"/>
    </source>
</evidence>
<organism evidence="8 9">
    <name type="scientific">Stappia sediminis</name>
    <dbReference type="NCBI Taxonomy" id="2692190"/>
    <lineage>
        <taxon>Bacteria</taxon>
        <taxon>Pseudomonadati</taxon>
        <taxon>Pseudomonadota</taxon>
        <taxon>Alphaproteobacteria</taxon>
        <taxon>Hyphomicrobiales</taxon>
        <taxon>Stappiaceae</taxon>
        <taxon>Stappia</taxon>
    </lineage>
</organism>
<dbReference type="Gene3D" id="1.20.1250.20">
    <property type="entry name" value="MFS general substrate transporter like domains"/>
    <property type="match status" value="2"/>
</dbReference>
<feature type="transmembrane region" description="Helical" evidence="6">
    <location>
        <begin position="131"/>
        <end position="149"/>
    </location>
</feature>
<dbReference type="CDD" id="cd17477">
    <property type="entry name" value="MFS_YcaD_like"/>
    <property type="match status" value="1"/>
</dbReference>